<sequence length="294" mass="31437">MTGNARAAGLMVLGMAFFAIEDLLLKLLAVRLSIGEVLFLHGALGAVLFALLIRLRGQPTGWQGARRPVVLLRSLGEGLTALTFVAALALGDLASVSAITQALPLAMTMGGALILGEHVGWRRWLSVALGFLGVLMIMRPGTEAFHPAALLALASVFFAAMRDLTTRRVPVDVGSGLLTITAFTAIALSGLVLMAVEGQGLRMLDLNQWLLLLACVFVGLAGYQAMVVSVRLADLSLIAPFRYTRLVFALILAVLVLRERPDLWTLAGAGVIVLSGVYAMWREAQLRRRAARRA</sequence>
<feature type="domain" description="EamA" evidence="7">
    <location>
        <begin position="8"/>
        <end position="138"/>
    </location>
</feature>
<dbReference type="InterPro" id="IPR037185">
    <property type="entry name" value="EmrE-like"/>
</dbReference>
<dbReference type="InterPro" id="IPR000620">
    <property type="entry name" value="EamA_dom"/>
</dbReference>
<feature type="transmembrane region" description="Helical" evidence="6">
    <location>
        <begin position="96"/>
        <end position="114"/>
    </location>
</feature>
<feature type="transmembrane region" description="Helical" evidence="6">
    <location>
        <begin position="173"/>
        <end position="196"/>
    </location>
</feature>
<reference evidence="8 9" key="1">
    <citation type="journal article" date="2013" name="Antonie Van Leeuwenhoek">
        <title>Paracoccus zhejiangensis sp. nov., isolated from activated sludge in wastewater-treatment system.</title>
        <authorList>
            <person name="Wu Z.G."/>
            <person name="Zhang D.F."/>
            <person name="Liu Y.L."/>
            <person name="Wang F."/>
            <person name="Jiang X."/>
            <person name="Li C."/>
            <person name="Li S.P."/>
            <person name="Hong Q."/>
            <person name="Li W.J."/>
        </authorList>
    </citation>
    <scope>NUCLEOTIDE SEQUENCE [LARGE SCALE GENOMIC DNA]</scope>
    <source>
        <strain evidence="8 9">J6</strain>
    </source>
</reference>
<keyword evidence="5 6" id="KW-0472">Membrane</keyword>
<feature type="transmembrane region" description="Helical" evidence="6">
    <location>
        <begin position="7"/>
        <end position="25"/>
    </location>
</feature>
<evidence type="ECO:0000256" key="3">
    <source>
        <dbReference type="ARBA" id="ARBA00022692"/>
    </source>
</evidence>
<evidence type="ECO:0000256" key="6">
    <source>
        <dbReference type="SAM" id="Phobius"/>
    </source>
</evidence>
<evidence type="ECO:0000313" key="9">
    <source>
        <dbReference type="Proteomes" id="UP000234530"/>
    </source>
</evidence>
<dbReference type="GO" id="GO:0016020">
    <property type="term" value="C:membrane"/>
    <property type="evidence" value="ECO:0007669"/>
    <property type="project" value="UniProtKB-SubCell"/>
</dbReference>
<evidence type="ECO:0000256" key="4">
    <source>
        <dbReference type="ARBA" id="ARBA00022989"/>
    </source>
</evidence>
<dbReference type="Pfam" id="PF00892">
    <property type="entry name" value="EamA"/>
    <property type="match status" value="2"/>
</dbReference>
<evidence type="ECO:0000259" key="7">
    <source>
        <dbReference type="Pfam" id="PF00892"/>
    </source>
</evidence>
<feature type="transmembrane region" description="Helical" evidence="6">
    <location>
        <begin position="69"/>
        <end position="90"/>
    </location>
</feature>
<keyword evidence="4 6" id="KW-1133">Transmembrane helix</keyword>
<comment type="subcellular location">
    <subcellularLocation>
        <location evidence="1">Membrane</location>
        <topology evidence="1">Multi-pass membrane protein</topology>
    </subcellularLocation>
</comment>
<feature type="transmembrane region" description="Helical" evidence="6">
    <location>
        <begin position="208"/>
        <end position="228"/>
    </location>
</feature>
<proteinExistence type="inferred from homology"/>
<feature type="transmembrane region" description="Helical" evidence="6">
    <location>
        <begin position="121"/>
        <end position="138"/>
    </location>
</feature>
<organism evidence="8 9">
    <name type="scientific">Paracoccus zhejiangensis</name>
    <dbReference type="NCBI Taxonomy" id="1077935"/>
    <lineage>
        <taxon>Bacteria</taxon>
        <taxon>Pseudomonadati</taxon>
        <taxon>Pseudomonadota</taxon>
        <taxon>Alphaproteobacteria</taxon>
        <taxon>Rhodobacterales</taxon>
        <taxon>Paracoccaceae</taxon>
        <taxon>Paracoccus</taxon>
    </lineage>
</organism>
<dbReference type="PANTHER" id="PTHR22911">
    <property type="entry name" value="ACYL-MALONYL CONDENSING ENZYME-RELATED"/>
    <property type="match status" value="1"/>
</dbReference>
<gene>
    <name evidence="8" type="ORF">CX676_07100</name>
</gene>
<dbReference type="PANTHER" id="PTHR22911:SF6">
    <property type="entry name" value="SOLUTE CARRIER FAMILY 35 MEMBER G1"/>
    <property type="match status" value="1"/>
</dbReference>
<dbReference type="KEGG" id="pzh:CX676_07100"/>
<dbReference type="EMBL" id="CP025430">
    <property type="protein sequence ID" value="AUH63957.1"/>
    <property type="molecule type" value="Genomic_DNA"/>
</dbReference>
<name>A0A2H5EXF0_9RHOB</name>
<feature type="transmembrane region" description="Helical" evidence="6">
    <location>
        <begin position="144"/>
        <end position="161"/>
    </location>
</feature>
<keyword evidence="9" id="KW-1185">Reference proteome</keyword>
<accession>A0A2H5EXF0</accession>
<evidence type="ECO:0000313" key="8">
    <source>
        <dbReference type="EMBL" id="AUH63957.1"/>
    </source>
</evidence>
<evidence type="ECO:0000256" key="5">
    <source>
        <dbReference type="ARBA" id="ARBA00023136"/>
    </source>
</evidence>
<keyword evidence="3 6" id="KW-0812">Transmembrane</keyword>
<evidence type="ECO:0000256" key="1">
    <source>
        <dbReference type="ARBA" id="ARBA00004141"/>
    </source>
</evidence>
<comment type="similarity">
    <text evidence="2">Belongs to the drug/metabolite transporter (DMT) superfamily. 10 TMS drug/metabolite exporter (DME) (TC 2.A.7.3) family.</text>
</comment>
<feature type="transmembrane region" description="Helical" evidence="6">
    <location>
        <begin position="263"/>
        <end position="281"/>
    </location>
</feature>
<feature type="transmembrane region" description="Helical" evidence="6">
    <location>
        <begin position="37"/>
        <end position="57"/>
    </location>
</feature>
<feature type="domain" description="EamA" evidence="7">
    <location>
        <begin position="148"/>
        <end position="275"/>
    </location>
</feature>
<dbReference type="OrthoDB" id="7165334at2"/>
<dbReference type="SUPFAM" id="SSF103481">
    <property type="entry name" value="Multidrug resistance efflux transporter EmrE"/>
    <property type="match status" value="2"/>
</dbReference>
<protein>
    <submittedName>
        <fullName evidence="8">EamA family transporter</fullName>
    </submittedName>
</protein>
<dbReference type="Proteomes" id="UP000234530">
    <property type="component" value="Chromosome"/>
</dbReference>
<dbReference type="RefSeq" id="WP_101751998.1">
    <property type="nucleotide sequence ID" value="NZ_CP025430.1"/>
</dbReference>
<feature type="transmembrane region" description="Helical" evidence="6">
    <location>
        <begin position="240"/>
        <end position="257"/>
    </location>
</feature>
<dbReference type="AlphaFoldDB" id="A0A2H5EXF0"/>
<evidence type="ECO:0000256" key="2">
    <source>
        <dbReference type="ARBA" id="ARBA00009853"/>
    </source>
</evidence>